<reference evidence="1" key="1">
    <citation type="submission" date="2022-10" db="EMBL/GenBank/DDBJ databases">
        <title>Genome sequences of endogenous nimaviruses in decapod crustaceans.</title>
        <authorList>
            <person name="Kawato S."/>
            <person name="Nozaki R."/>
            <person name="Kondo H."/>
            <person name="Hirono I."/>
        </authorList>
    </citation>
    <scope>NUCLEOTIDE SEQUENCE</scope>
    <source>
        <strain evidence="1">Fukuoka2019</strain>
    </source>
</reference>
<organism evidence="1">
    <name type="scientific">Sicyonia whispovirus</name>
    <dbReference type="NCBI Taxonomy" id="2984283"/>
    <lineage>
        <taxon>Viruses</taxon>
        <taxon>Viruses incertae sedis</taxon>
        <taxon>Naldaviricetes</taxon>
        <taxon>Nimaviridae</taxon>
        <taxon>Whispovirus</taxon>
    </lineage>
</organism>
<proteinExistence type="predicted"/>
<accession>A0A9C7F0U9</accession>
<name>A0A9C7F0U9_9VIRU</name>
<evidence type="ECO:0000313" key="1">
    <source>
        <dbReference type="EMBL" id="BDT63093.1"/>
    </source>
</evidence>
<dbReference type="EMBL" id="LC738881">
    <property type="protein sequence ID" value="BDT63093.1"/>
    <property type="molecule type" value="Genomic_DNA"/>
</dbReference>
<protein>
    <submittedName>
        <fullName evidence="1">Wsv321-like protein</fullName>
    </submittedName>
</protein>
<sequence length="85" mass="9832">MSFLAFLIVALLAAYVFSLLFTLNSNYLDHKINTSLDLTSSLKLQGQFTDKDRAENNRILRNKISVLQKMYIISEQMEKRSKTQT</sequence>